<feature type="region of interest" description="Disordered" evidence="1">
    <location>
        <begin position="124"/>
        <end position="157"/>
    </location>
</feature>
<evidence type="ECO:0000256" key="1">
    <source>
        <dbReference type="SAM" id="MobiDB-lite"/>
    </source>
</evidence>
<sequence length="517" mass="57757">MERARRMEWEQRAHEQEKARRAEVKALAAEAERAAREAEKQRKREEEQLKMAKVVEVQLSLRLGDIQEEIKTEVRKAVAGTLVKSQTKTFLNTAGKSKEVVVEDVPSSSGAASDVEAITKGTGSLSIQEKRKRGDVETPVGDSPPVTTPAKRSSKRVGIRPVRFSDRFQRARSRIAAKKGNRGVATKALTTVNLQLMICAGMSYPWVRGHVRARLRELENVPPLLMNGNNVLKARRSDRVTKLGEEIEVAFANWINVKGQTVHCLSTELIGCLTRDVDDKSSFLDKRDVFEWKNRLEGLVLPPLDRNPGETLVICPSLYDEGMMDLFIRSVGYLPVVKETVAVVDEMKADLKAGVVIVAIIMMGRPSFGQARRAHHTQSIRLQLTILCALLFLSVGTFYILLDSSFDQRSLSHEGAYAREKSDKHEAELPGVLLWAIQMANSSRAAGEVRLVFSSEEKRDLQASDKNLLIVEDEGKGANNAINVGKKQLRADGKEKKSKKKEESHENDRWSAEDVQE</sequence>
<keyword evidence="2" id="KW-0812">Transmembrane</keyword>
<dbReference type="EMBL" id="BFEA01000072">
    <property type="protein sequence ID" value="GBG66324.1"/>
    <property type="molecule type" value="Genomic_DNA"/>
</dbReference>
<keyword evidence="4" id="KW-1185">Reference proteome</keyword>
<keyword evidence="2" id="KW-1133">Transmembrane helix</keyword>
<dbReference type="AlphaFoldDB" id="A0A388K8C8"/>
<feature type="transmembrane region" description="Helical" evidence="2">
    <location>
        <begin position="382"/>
        <end position="402"/>
    </location>
</feature>
<evidence type="ECO:0000256" key="2">
    <source>
        <dbReference type="SAM" id="Phobius"/>
    </source>
</evidence>
<gene>
    <name evidence="3" type="ORF">CBR_g58815</name>
</gene>
<protein>
    <submittedName>
        <fullName evidence="3">Uncharacterized protein</fullName>
    </submittedName>
</protein>
<evidence type="ECO:0000313" key="3">
    <source>
        <dbReference type="EMBL" id="GBG66324.1"/>
    </source>
</evidence>
<organism evidence="3 4">
    <name type="scientific">Chara braunii</name>
    <name type="common">Braun's stonewort</name>
    <dbReference type="NCBI Taxonomy" id="69332"/>
    <lineage>
        <taxon>Eukaryota</taxon>
        <taxon>Viridiplantae</taxon>
        <taxon>Streptophyta</taxon>
        <taxon>Charophyceae</taxon>
        <taxon>Charales</taxon>
        <taxon>Characeae</taxon>
        <taxon>Chara</taxon>
    </lineage>
</organism>
<evidence type="ECO:0000313" key="4">
    <source>
        <dbReference type="Proteomes" id="UP000265515"/>
    </source>
</evidence>
<reference evidence="3 4" key="1">
    <citation type="journal article" date="2018" name="Cell">
        <title>The Chara Genome: Secondary Complexity and Implications for Plant Terrestrialization.</title>
        <authorList>
            <person name="Nishiyama T."/>
            <person name="Sakayama H."/>
            <person name="Vries J.D."/>
            <person name="Buschmann H."/>
            <person name="Saint-Marcoux D."/>
            <person name="Ullrich K.K."/>
            <person name="Haas F.B."/>
            <person name="Vanderstraeten L."/>
            <person name="Becker D."/>
            <person name="Lang D."/>
            <person name="Vosolsobe S."/>
            <person name="Rombauts S."/>
            <person name="Wilhelmsson P.K.I."/>
            <person name="Janitza P."/>
            <person name="Kern R."/>
            <person name="Heyl A."/>
            <person name="Rumpler F."/>
            <person name="Villalobos L.I.A.C."/>
            <person name="Clay J.M."/>
            <person name="Skokan R."/>
            <person name="Toyoda A."/>
            <person name="Suzuki Y."/>
            <person name="Kagoshima H."/>
            <person name="Schijlen E."/>
            <person name="Tajeshwar N."/>
            <person name="Catarino B."/>
            <person name="Hetherington A.J."/>
            <person name="Saltykova A."/>
            <person name="Bonnot C."/>
            <person name="Breuninger H."/>
            <person name="Symeonidi A."/>
            <person name="Radhakrishnan G.V."/>
            <person name="Van Nieuwerburgh F."/>
            <person name="Deforce D."/>
            <person name="Chang C."/>
            <person name="Karol K.G."/>
            <person name="Hedrich R."/>
            <person name="Ulvskov P."/>
            <person name="Glockner G."/>
            <person name="Delwiche C.F."/>
            <person name="Petrasek J."/>
            <person name="Van de Peer Y."/>
            <person name="Friml J."/>
            <person name="Beilby M."/>
            <person name="Dolan L."/>
            <person name="Kohara Y."/>
            <person name="Sugano S."/>
            <person name="Fujiyama A."/>
            <person name="Delaux P.-M."/>
            <person name="Quint M."/>
            <person name="TheiBen G."/>
            <person name="Hagemann M."/>
            <person name="Harholt J."/>
            <person name="Dunand C."/>
            <person name="Zachgo S."/>
            <person name="Langdale J."/>
            <person name="Maumus F."/>
            <person name="Straeten D.V.D."/>
            <person name="Gould S.B."/>
            <person name="Rensing S.A."/>
        </authorList>
    </citation>
    <scope>NUCLEOTIDE SEQUENCE [LARGE SCALE GENOMIC DNA]</scope>
    <source>
        <strain evidence="3 4">S276</strain>
    </source>
</reference>
<feature type="region of interest" description="Disordered" evidence="1">
    <location>
        <begin position="481"/>
        <end position="517"/>
    </location>
</feature>
<keyword evidence="2" id="KW-0472">Membrane</keyword>
<feature type="region of interest" description="Disordered" evidence="1">
    <location>
        <begin position="1"/>
        <end position="20"/>
    </location>
</feature>
<dbReference type="Proteomes" id="UP000265515">
    <property type="component" value="Unassembled WGS sequence"/>
</dbReference>
<accession>A0A388K8C8</accession>
<comment type="caution">
    <text evidence="3">The sequence shown here is derived from an EMBL/GenBank/DDBJ whole genome shotgun (WGS) entry which is preliminary data.</text>
</comment>
<dbReference type="Gramene" id="GBG66324">
    <property type="protein sequence ID" value="GBG66324"/>
    <property type="gene ID" value="CBR_g58815"/>
</dbReference>
<feature type="compositionally biased region" description="Basic and acidic residues" evidence="1">
    <location>
        <begin position="489"/>
        <end position="517"/>
    </location>
</feature>
<proteinExistence type="predicted"/>
<name>A0A388K8C8_CHABU</name>